<evidence type="ECO:0000256" key="6">
    <source>
        <dbReference type="ARBA" id="ARBA00026221"/>
    </source>
</evidence>
<evidence type="ECO:0000313" key="12">
    <source>
        <dbReference type="Proteomes" id="UP000001593"/>
    </source>
</evidence>
<dbReference type="Gene3D" id="3.40.50.720">
    <property type="entry name" value="NAD(P)-binding Rossmann-like Domain"/>
    <property type="match status" value="1"/>
</dbReference>
<dbReference type="GO" id="GO:0006631">
    <property type="term" value="P:fatty acid metabolic process"/>
    <property type="evidence" value="ECO:0000318"/>
    <property type="project" value="GO_Central"/>
</dbReference>
<reference evidence="11 12" key="1">
    <citation type="journal article" date="2007" name="Science">
        <title>Sea anemone genome reveals ancestral eumetazoan gene repertoire and genomic organization.</title>
        <authorList>
            <person name="Putnam N.H."/>
            <person name="Srivastava M."/>
            <person name="Hellsten U."/>
            <person name="Dirks B."/>
            <person name="Chapman J."/>
            <person name="Salamov A."/>
            <person name="Terry A."/>
            <person name="Shapiro H."/>
            <person name="Lindquist E."/>
            <person name="Kapitonov V.V."/>
            <person name="Jurka J."/>
            <person name="Genikhovich G."/>
            <person name="Grigoriev I.V."/>
            <person name="Lucas S.M."/>
            <person name="Steele R.E."/>
            <person name="Finnerty J.R."/>
            <person name="Technau U."/>
            <person name="Martindale M.Q."/>
            <person name="Rokhsar D.S."/>
        </authorList>
    </citation>
    <scope>NUCLEOTIDE SEQUENCE [LARGE SCALE GENOMIC DNA]</scope>
    <source>
        <strain evidence="12">CH2 X CH6</strain>
    </source>
</reference>
<dbReference type="InParanoid" id="A7SXR1"/>
<dbReference type="OMA" id="MQAHVCA"/>
<comment type="catalytic activity">
    <reaction evidence="9">
        <text>a (2E,4Z)-dienoyl-CoA + NADPH + H(+) = a 4,5-saturated-(3E)-enoyl-CoA + NADP(+)</text>
        <dbReference type="Rhea" id="RHEA:61892"/>
        <dbReference type="ChEBI" id="CHEBI:15378"/>
        <dbReference type="ChEBI" id="CHEBI:57783"/>
        <dbReference type="ChEBI" id="CHEBI:58349"/>
        <dbReference type="ChEBI" id="CHEBI:85099"/>
        <dbReference type="ChEBI" id="CHEBI:85493"/>
        <dbReference type="EC" id="1.3.1.124"/>
    </reaction>
</comment>
<dbReference type="SUPFAM" id="SSF51735">
    <property type="entry name" value="NAD(P)-binding Rossmann-fold domains"/>
    <property type="match status" value="1"/>
</dbReference>
<dbReference type="PANTHER" id="PTHR43296:SF2">
    <property type="entry name" value="PEROXISOMAL 2,4-DIENOYL-COA REDUCTASE [(3E)-ENOYL-COA-PRODUCING]"/>
    <property type="match status" value="1"/>
</dbReference>
<dbReference type="EC" id="1.3.1.124" evidence="5"/>
<gene>
    <name evidence="11" type="ORF">NEMVEDRAFT_v1g219165</name>
</gene>
<dbReference type="Proteomes" id="UP000001593">
    <property type="component" value="Unassembled WGS sequence"/>
</dbReference>
<dbReference type="Pfam" id="PF13561">
    <property type="entry name" value="adh_short_C2"/>
    <property type="match status" value="1"/>
</dbReference>
<evidence type="ECO:0000313" key="11">
    <source>
        <dbReference type="EMBL" id="EDO31502.1"/>
    </source>
</evidence>
<dbReference type="HOGENOM" id="CLU_010194_1_2_1"/>
<dbReference type="EMBL" id="DS469895">
    <property type="protein sequence ID" value="EDO31502.1"/>
    <property type="molecule type" value="Genomic_DNA"/>
</dbReference>
<evidence type="ECO:0000256" key="3">
    <source>
        <dbReference type="ARBA" id="ARBA00025787"/>
    </source>
</evidence>
<dbReference type="InterPro" id="IPR045017">
    <property type="entry name" value="DECR2-like"/>
</dbReference>
<evidence type="ECO:0000256" key="8">
    <source>
        <dbReference type="ARBA" id="ARBA00048009"/>
    </source>
</evidence>
<dbReference type="GO" id="GO:0008670">
    <property type="term" value="F:2,4-dienoyl-CoA reductase (NADPH) activity"/>
    <property type="evidence" value="ECO:0000318"/>
    <property type="project" value="GO_Central"/>
</dbReference>
<dbReference type="eggNOG" id="KOG0725">
    <property type="taxonomic scope" value="Eukaryota"/>
</dbReference>
<evidence type="ECO:0000256" key="5">
    <source>
        <dbReference type="ARBA" id="ARBA00026117"/>
    </source>
</evidence>
<dbReference type="PANTHER" id="PTHR43296">
    <property type="entry name" value="PEROXISOMAL 2,4-DIENOYL-COA REDUCTASE"/>
    <property type="match status" value="1"/>
</dbReference>
<dbReference type="FunFam" id="3.40.50.720:FF:000084">
    <property type="entry name" value="Short-chain dehydrogenase reductase"/>
    <property type="match status" value="1"/>
</dbReference>
<comment type="similarity">
    <text evidence="3">Belongs to the short-chain dehydrogenases/reductases (SDR) family. 2,4-dienoyl-CoA reductase subfamily.</text>
</comment>
<dbReference type="STRING" id="45351.A7SXR1"/>
<dbReference type="CDD" id="cd05369">
    <property type="entry name" value="TER_DECR_SDR_a"/>
    <property type="match status" value="1"/>
</dbReference>
<proteinExistence type="inferred from homology"/>
<evidence type="ECO:0000256" key="9">
    <source>
        <dbReference type="ARBA" id="ARBA00048340"/>
    </source>
</evidence>
<organism evidence="11 12">
    <name type="scientific">Nematostella vectensis</name>
    <name type="common">Starlet sea anemone</name>
    <dbReference type="NCBI Taxonomy" id="45351"/>
    <lineage>
        <taxon>Eukaryota</taxon>
        <taxon>Metazoa</taxon>
        <taxon>Cnidaria</taxon>
        <taxon>Anthozoa</taxon>
        <taxon>Hexacorallia</taxon>
        <taxon>Actiniaria</taxon>
        <taxon>Edwardsiidae</taxon>
        <taxon>Nematostella</taxon>
    </lineage>
</organism>
<dbReference type="PRINTS" id="PR00081">
    <property type="entry name" value="GDHRDH"/>
</dbReference>
<dbReference type="FunCoup" id="A7SXR1">
    <property type="interactions" value="68"/>
</dbReference>
<evidence type="ECO:0000256" key="10">
    <source>
        <dbReference type="ARBA" id="ARBA00048631"/>
    </source>
</evidence>
<dbReference type="PhylomeDB" id="A7SXR1"/>
<dbReference type="InterPro" id="IPR002347">
    <property type="entry name" value="SDR_fam"/>
</dbReference>
<comment type="subunit">
    <text evidence="4">Monomer, dimer and oligomer.</text>
</comment>
<comment type="catalytic activity">
    <reaction evidence="10">
        <text>(2E,4Z,7Z,10Z,13Z,16Z,19Z)-docosaheptaenoyl-CoA + NADPH + H(+) = (3E,7Z,10Z,13Z,16Z,19Z)-docosahexaenoyl-CoA + NADP(+)</text>
        <dbReference type="Rhea" id="RHEA:44920"/>
        <dbReference type="ChEBI" id="CHEBI:15378"/>
        <dbReference type="ChEBI" id="CHEBI:57783"/>
        <dbReference type="ChEBI" id="CHEBI:58349"/>
        <dbReference type="ChEBI" id="CHEBI:77559"/>
        <dbReference type="ChEBI" id="CHEBI:84791"/>
    </reaction>
</comment>
<evidence type="ECO:0000256" key="1">
    <source>
        <dbReference type="ARBA" id="ARBA00022857"/>
    </source>
</evidence>
<evidence type="ECO:0000256" key="4">
    <source>
        <dbReference type="ARBA" id="ARBA00025939"/>
    </source>
</evidence>
<name>A7SXR1_NEMVE</name>
<dbReference type="GO" id="GO:0005777">
    <property type="term" value="C:peroxisome"/>
    <property type="evidence" value="ECO:0000318"/>
    <property type="project" value="GO_Central"/>
</dbReference>
<evidence type="ECO:0000256" key="2">
    <source>
        <dbReference type="ARBA" id="ARBA00023002"/>
    </source>
</evidence>
<dbReference type="InterPro" id="IPR036291">
    <property type="entry name" value="NAD(P)-bd_dom_sf"/>
</dbReference>
<dbReference type="GO" id="GO:0009062">
    <property type="term" value="P:fatty acid catabolic process"/>
    <property type="evidence" value="ECO:0007669"/>
    <property type="project" value="InterPro"/>
</dbReference>
<keyword evidence="2" id="KW-0560">Oxidoreductase</keyword>
<accession>A7SXR1</accession>
<evidence type="ECO:0000256" key="7">
    <source>
        <dbReference type="ARBA" id="ARBA00030890"/>
    </source>
</evidence>
<comment type="catalytic activity">
    <reaction evidence="8">
        <text>a (2E,4E)-dienoyl-CoA + NADPH + H(+) = a 4,5-saturated-(3E)-enoyl-CoA + NADP(+)</text>
        <dbReference type="Rhea" id="RHEA:45912"/>
        <dbReference type="ChEBI" id="CHEBI:15378"/>
        <dbReference type="ChEBI" id="CHEBI:57783"/>
        <dbReference type="ChEBI" id="CHEBI:58349"/>
        <dbReference type="ChEBI" id="CHEBI:85101"/>
        <dbReference type="ChEBI" id="CHEBI:85493"/>
        <dbReference type="EC" id="1.3.1.124"/>
    </reaction>
</comment>
<keyword evidence="12" id="KW-1185">Reference proteome</keyword>
<protein>
    <recommendedName>
        <fullName evidence="6">Peroxisomal 2,4-dienoyl-CoA reductase [(3E)-enoyl-CoA-producing]</fullName>
        <ecNumber evidence="5">1.3.1.124</ecNumber>
    </recommendedName>
    <alternativeName>
        <fullName evidence="7">2,4-dienoyl-CoA reductase 2</fullName>
    </alternativeName>
</protein>
<dbReference type="AlphaFoldDB" id="A7SXR1"/>
<sequence length="271" mass="29252">MAAPVSEESCLDSYDYFFRPDLLAGKVAFVTGGGSGIGFTITEVLMRHGCNTVIASRNFEKVKKAAEKLEKCTGQRCLPIQMDVRKVNQVEEAVNLTLKTFNKIDIIVNNAAGNFLCPAENLSYNAIRTVFDIDTFGTFNMSKAVYNSWFKDHGGSIVNITATLSDGALPLQAMVKHLAVEWGPQGVRVNCVAPGPIEDTEGMSRLGRGVPIPPESTPLRRVGTRRDVADAVLFLASNASSYVTAQTLVVDGGTKFLGARMLANISRASKL</sequence>
<keyword evidence="1" id="KW-0521">NADP</keyword>